<feature type="compositionally biased region" description="Low complexity" evidence="1">
    <location>
        <begin position="349"/>
        <end position="361"/>
    </location>
</feature>
<comment type="caution">
    <text evidence="4">The sequence shown here is derived from an EMBL/GenBank/DDBJ whole genome shotgun (WGS) entry which is preliminary data.</text>
</comment>
<gene>
    <name evidence="4" type="ORF">GCM10023226_38300</name>
</gene>
<evidence type="ECO:0000256" key="1">
    <source>
        <dbReference type="SAM" id="MobiDB-lite"/>
    </source>
</evidence>
<dbReference type="Proteomes" id="UP001500621">
    <property type="component" value="Unassembled WGS sequence"/>
</dbReference>
<proteinExistence type="predicted"/>
<dbReference type="EMBL" id="BAABIM010000004">
    <property type="protein sequence ID" value="GAA4696227.1"/>
    <property type="molecule type" value="Genomic_DNA"/>
</dbReference>
<accession>A0ABP8WWQ1</accession>
<evidence type="ECO:0000256" key="3">
    <source>
        <dbReference type="SAM" id="SignalP"/>
    </source>
</evidence>
<feature type="compositionally biased region" description="Low complexity" evidence="1">
    <location>
        <begin position="384"/>
        <end position="396"/>
    </location>
</feature>
<keyword evidence="5" id="KW-1185">Reference proteome</keyword>
<protein>
    <recommendedName>
        <fullName evidence="6">Htaa domain-containing protein</fullName>
    </recommendedName>
</protein>
<feature type="chain" id="PRO_5045825468" description="Htaa domain-containing protein" evidence="3">
    <location>
        <begin position="31"/>
        <end position="438"/>
    </location>
</feature>
<keyword evidence="3" id="KW-0732">Signal</keyword>
<feature type="region of interest" description="Disordered" evidence="1">
    <location>
        <begin position="30"/>
        <end position="49"/>
    </location>
</feature>
<keyword evidence="2" id="KW-1133">Transmembrane helix</keyword>
<sequence length="438" mass="44393">MRAEGRARALRPVLGALAVALCLLGGPAAATETPTGGSSETPTETPNEPLRVTDAALRWGVNNESSNRAFAPGTYNFFSAGTVPDPGRGGTRLARTAWRQRAGNVAVQKWDGTTWRPATWAGLSTTSQGQPLGAPTAGTFSNHAVVLSGGRGVVDRAAGTAQISWQGSFTVLYYSGMSFFTLSDPALTVRGGTGTLTATTAGYASSVEDPTAWAPVAPRRVTVATLPDVDLAVRGFRARPAYAGVAVRQQEGTGRSGAFPQSFVDYMDDLGTAAFWHASGASTDPFKVPLPLTVSYDAAQEVTPARPTPADPSGQPTAPDAAPPPPSATPAPTDPAGSGPPPPPPSAPGAPSSAPATQPTAVPGQGPPATTPPVALPGQPATQLRLSAARADAATATPPPTWPWLGGALLLLLAAALLLVPAGRPAAPAGTTPSRDHR</sequence>
<feature type="compositionally biased region" description="Pro residues" evidence="1">
    <location>
        <begin position="321"/>
        <end position="348"/>
    </location>
</feature>
<feature type="signal peptide" evidence="3">
    <location>
        <begin position="1"/>
        <end position="30"/>
    </location>
</feature>
<evidence type="ECO:0008006" key="6">
    <source>
        <dbReference type="Google" id="ProtNLM"/>
    </source>
</evidence>
<feature type="compositionally biased region" description="Polar residues" evidence="1">
    <location>
        <begin position="32"/>
        <end position="46"/>
    </location>
</feature>
<evidence type="ECO:0000313" key="5">
    <source>
        <dbReference type="Proteomes" id="UP001500621"/>
    </source>
</evidence>
<evidence type="ECO:0000313" key="4">
    <source>
        <dbReference type="EMBL" id="GAA4696227.1"/>
    </source>
</evidence>
<name>A0ABP8WWQ1_9ACTN</name>
<feature type="transmembrane region" description="Helical" evidence="2">
    <location>
        <begin position="402"/>
        <end position="420"/>
    </location>
</feature>
<evidence type="ECO:0000256" key="2">
    <source>
        <dbReference type="SAM" id="Phobius"/>
    </source>
</evidence>
<feature type="compositionally biased region" description="Pro residues" evidence="1">
    <location>
        <begin position="365"/>
        <end position="375"/>
    </location>
</feature>
<feature type="region of interest" description="Disordered" evidence="1">
    <location>
        <begin position="302"/>
        <end position="400"/>
    </location>
</feature>
<keyword evidence="2" id="KW-0812">Transmembrane</keyword>
<organism evidence="4 5">
    <name type="scientific">Nocardioides nanhaiensis</name>
    <dbReference type="NCBI Taxonomy" id="1476871"/>
    <lineage>
        <taxon>Bacteria</taxon>
        <taxon>Bacillati</taxon>
        <taxon>Actinomycetota</taxon>
        <taxon>Actinomycetes</taxon>
        <taxon>Propionibacteriales</taxon>
        <taxon>Nocardioidaceae</taxon>
        <taxon>Nocardioides</taxon>
    </lineage>
</organism>
<reference evidence="5" key="1">
    <citation type="journal article" date="2019" name="Int. J. Syst. Evol. Microbiol.">
        <title>The Global Catalogue of Microorganisms (GCM) 10K type strain sequencing project: providing services to taxonomists for standard genome sequencing and annotation.</title>
        <authorList>
            <consortium name="The Broad Institute Genomics Platform"/>
            <consortium name="The Broad Institute Genome Sequencing Center for Infectious Disease"/>
            <person name="Wu L."/>
            <person name="Ma J."/>
        </authorList>
    </citation>
    <scope>NUCLEOTIDE SEQUENCE [LARGE SCALE GENOMIC DNA]</scope>
    <source>
        <strain evidence="5">JCM 18127</strain>
    </source>
</reference>
<keyword evidence="2" id="KW-0472">Membrane</keyword>